<protein>
    <recommendedName>
        <fullName evidence="3">RNA repair protein</fullName>
    </recommendedName>
</protein>
<dbReference type="OrthoDB" id="10927at10239"/>
<dbReference type="EMBL" id="HE956708">
    <property type="protein sequence ID" value="CCI88525.1"/>
    <property type="molecule type" value="Genomic_DNA"/>
</dbReference>
<evidence type="ECO:0008006" key="3">
    <source>
        <dbReference type="Google" id="ProtNLM"/>
    </source>
</evidence>
<reference evidence="1" key="1">
    <citation type="submission" date="2016-03" db="EMBL/GenBank/DDBJ databases">
        <title>Genomic, physiological and proteomic characterization of the T5-like bacteriophage phiR2-01 infecting Yersinia enterocolitia.</title>
        <authorList>
            <person name="Pajunen M.I."/>
            <person name="Happonen L.J."/>
            <person name="Jun J.W."/>
            <person name="Malmstrom J."/>
            <person name="Nawaz A."/>
            <person name="Mattinen L."/>
            <person name="Skurnik M."/>
        </authorList>
    </citation>
    <scope>NUCLEOTIDE SEQUENCE</scope>
</reference>
<gene>
    <name evidence="1" type="primary">g097</name>
    <name evidence="1" type="ORF">BN79_116</name>
</gene>
<dbReference type="GeneID" id="14296780"/>
<keyword evidence="2" id="KW-1185">Reference proteome</keyword>
<organism evidence="1 2">
    <name type="scientific">Yersinia phage phiR2-01</name>
    <dbReference type="NCBI Taxonomy" id="1206557"/>
    <lineage>
        <taxon>Viruses</taxon>
        <taxon>Duplodnaviria</taxon>
        <taxon>Heunggongvirae</taxon>
        <taxon>Uroviricota</taxon>
        <taxon>Caudoviricetes</taxon>
        <taxon>Demerecviridae</taxon>
        <taxon>Markadamsvirinae</taxon>
        <taxon>Epseptimavirus</taxon>
        <taxon>Epseptimavirus R201</taxon>
    </lineage>
</organism>
<dbReference type="RefSeq" id="YP_007237076.1">
    <property type="nucleotide sequence ID" value="NC_019919.2"/>
</dbReference>
<dbReference type="Proteomes" id="UP000002908">
    <property type="component" value="Segment"/>
</dbReference>
<name>I7KQW2_9CAUD</name>
<dbReference type="KEGG" id="vg:14296780"/>
<evidence type="ECO:0000313" key="1">
    <source>
        <dbReference type="EMBL" id="CCI88525.1"/>
    </source>
</evidence>
<dbReference type="Pfam" id="PF18143">
    <property type="entry name" value="HAD_SAK_2"/>
    <property type="match status" value="1"/>
</dbReference>
<evidence type="ECO:0000313" key="2">
    <source>
        <dbReference type="Proteomes" id="UP000002908"/>
    </source>
</evidence>
<sequence>MKLRSGYGTTLVEISNTPIIFLDIDGVLNSSIAHYHSPGEDKLFFGGDWVSKSILKGFQDFIYPSPIMIVGISSWFSVSREEENVKIMAGLGLLERFLGTTDFTGGGQSRGNSVLRYVEKHNLKHWCVLDDAGGMMFQYPTVITNGRIGLTRQDLNSISYMLEFSPDLELCKTLQNYKV</sequence>
<accession>I7KQW2</accession>
<proteinExistence type="predicted"/>